<proteinExistence type="predicted"/>
<comment type="caution">
    <text evidence="2">The sequence shown here is derived from an EMBL/GenBank/DDBJ whole genome shotgun (WGS) entry which is preliminary data.</text>
</comment>
<organism evidence="2 3">
    <name type="scientific">Microlunatus spumicola</name>
    <dbReference type="NCBI Taxonomy" id="81499"/>
    <lineage>
        <taxon>Bacteria</taxon>
        <taxon>Bacillati</taxon>
        <taxon>Actinomycetota</taxon>
        <taxon>Actinomycetes</taxon>
        <taxon>Propionibacteriales</taxon>
        <taxon>Propionibacteriaceae</taxon>
        <taxon>Microlunatus</taxon>
    </lineage>
</organism>
<feature type="region of interest" description="Disordered" evidence="1">
    <location>
        <begin position="90"/>
        <end position="124"/>
    </location>
</feature>
<keyword evidence="3" id="KW-1185">Reference proteome</keyword>
<feature type="compositionally biased region" description="Pro residues" evidence="1">
    <location>
        <begin position="109"/>
        <end position="124"/>
    </location>
</feature>
<sequence length="124" mass="11452">MVRRLRSGPGGVLGGADAVGSGACGAAVGEVEAGVTVGPAVGLAVGLGATGEALPGAGAGRLLAEGVAGGAAVVVVPGPRVARTTTVATIPVSTSADTTPIAKSHPRPRPGAGPGPVPRPGVAQ</sequence>
<evidence type="ECO:0000313" key="3">
    <source>
        <dbReference type="Proteomes" id="UP001500767"/>
    </source>
</evidence>
<reference evidence="3" key="1">
    <citation type="journal article" date="2019" name="Int. J. Syst. Evol. Microbiol.">
        <title>The Global Catalogue of Microorganisms (GCM) 10K type strain sequencing project: providing services to taxonomists for standard genome sequencing and annotation.</title>
        <authorList>
            <consortium name="The Broad Institute Genomics Platform"/>
            <consortium name="The Broad Institute Genome Sequencing Center for Infectious Disease"/>
            <person name="Wu L."/>
            <person name="Ma J."/>
        </authorList>
    </citation>
    <scope>NUCLEOTIDE SEQUENCE [LARGE SCALE GENOMIC DNA]</scope>
    <source>
        <strain evidence="3">JCM 16540</strain>
    </source>
</reference>
<protein>
    <submittedName>
        <fullName evidence="2">Uncharacterized protein</fullName>
    </submittedName>
</protein>
<gene>
    <name evidence="2" type="ORF">GCM10022197_33910</name>
</gene>
<dbReference type="Proteomes" id="UP001500767">
    <property type="component" value="Unassembled WGS sequence"/>
</dbReference>
<evidence type="ECO:0000256" key="1">
    <source>
        <dbReference type="SAM" id="MobiDB-lite"/>
    </source>
</evidence>
<dbReference type="EMBL" id="BAAAYR010000004">
    <property type="protein sequence ID" value="GAA3574127.1"/>
    <property type="molecule type" value="Genomic_DNA"/>
</dbReference>
<evidence type="ECO:0000313" key="2">
    <source>
        <dbReference type="EMBL" id="GAA3574127.1"/>
    </source>
</evidence>
<accession>A0ABP6XZG7</accession>
<name>A0ABP6XZG7_9ACTN</name>